<keyword evidence="3" id="KW-1185">Reference proteome</keyword>
<evidence type="ECO:0000256" key="1">
    <source>
        <dbReference type="SAM" id="MobiDB-lite"/>
    </source>
</evidence>
<feature type="compositionally biased region" description="Polar residues" evidence="1">
    <location>
        <begin position="41"/>
        <end position="54"/>
    </location>
</feature>
<comment type="caution">
    <text evidence="2">The sequence shown here is derived from an EMBL/GenBank/DDBJ whole genome shotgun (WGS) entry which is preliminary data.</text>
</comment>
<reference evidence="2" key="1">
    <citation type="submission" date="2022-07" db="EMBL/GenBank/DDBJ databases">
        <title>Genome Sequence of Physisporinus lineatus.</title>
        <authorList>
            <person name="Buettner E."/>
        </authorList>
    </citation>
    <scope>NUCLEOTIDE SEQUENCE</scope>
    <source>
        <strain evidence="2">VT162</strain>
    </source>
</reference>
<feature type="region of interest" description="Disordered" evidence="1">
    <location>
        <begin position="1"/>
        <end position="113"/>
    </location>
</feature>
<evidence type="ECO:0000313" key="2">
    <source>
        <dbReference type="EMBL" id="KAJ3484799.1"/>
    </source>
</evidence>
<organism evidence="2 3">
    <name type="scientific">Meripilus lineatus</name>
    <dbReference type="NCBI Taxonomy" id="2056292"/>
    <lineage>
        <taxon>Eukaryota</taxon>
        <taxon>Fungi</taxon>
        <taxon>Dikarya</taxon>
        <taxon>Basidiomycota</taxon>
        <taxon>Agaricomycotina</taxon>
        <taxon>Agaricomycetes</taxon>
        <taxon>Polyporales</taxon>
        <taxon>Meripilaceae</taxon>
        <taxon>Meripilus</taxon>
    </lineage>
</organism>
<accession>A0AAD5V334</accession>
<dbReference type="AlphaFoldDB" id="A0AAD5V334"/>
<sequence length="347" mass="38561">MTKRKPKEPKEPKPKRQSKRVRKVSPIADDSVGDPGEIQHRSSLTPVHSRSQSPPGFVPASSLPLVHSPHRSDSPPFTQPVPTLDRPSITLDSMPLPSNSGVNSSPSGRSFGSARIPEEFKLPKQRWTHFRLGQGGRAYLDSTLVGRLNDCRTRAKPECGTFSIDNLDFPLKFGPKTNGPGDVSAYVCLDKEPIKVWIVGEIQAVGFRKEHLNCRRAGVLINTFRGEDRARMKDIVKLLSHPPEAPDKPDIWIGKWMAAPSVADDDVPPFTQVYDLCEGVSGALNINPLALKQYDVVCVEALINRYPKPRTGTNPWKEWRSTLELSRLFLLHSVEAGVRVEVDSVLF</sequence>
<dbReference type="EMBL" id="JANAWD010000175">
    <property type="protein sequence ID" value="KAJ3484799.1"/>
    <property type="molecule type" value="Genomic_DNA"/>
</dbReference>
<evidence type="ECO:0000313" key="3">
    <source>
        <dbReference type="Proteomes" id="UP001212997"/>
    </source>
</evidence>
<feature type="compositionally biased region" description="Low complexity" evidence="1">
    <location>
        <begin position="97"/>
        <end position="110"/>
    </location>
</feature>
<name>A0AAD5V334_9APHY</name>
<proteinExistence type="predicted"/>
<protein>
    <submittedName>
        <fullName evidence="2">Uncharacterized protein</fullName>
    </submittedName>
</protein>
<dbReference type="Proteomes" id="UP001212997">
    <property type="component" value="Unassembled WGS sequence"/>
</dbReference>
<gene>
    <name evidence="2" type="ORF">NLI96_g5386</name>
</gene>